<evidence type="ECO:0000256" key="3">
    <source>
        <dbReference type="ARBA" id="ARBA00022676"/>
    </source>
</evidence>
<keyword evidence="6" id="KW-0735">Signal-anchor</keyword>
<evidence type="ECO:0000256" key="8">
    <source>
        <dbReference type="ARBA" id="ARBA00023136"/>
    </source>
</evidence>
<accession>A0A367XX37</accession>
<evidence type="ECO:0000256" key="1">
    <source>
        <dbReference type="ARBA" id="ARBA00004606"/>
    </source>
</evidence>
<gene>
    <name evidence="11" type="primary">BMT7_1</name>
    <name evidence="11" type="ORF">Cantr_06621</name>
</gene>
<keyword evidence="5 10" id="KW-0812">Transmembrane</keyword>
<dbReference type="EMBL" id="QLNQ01000028">
    <property type="protein sequence ID" value="RCK58144.1"/>
    <property type="molecule type" value="Genomic_DNA"/>
</dbReference>
<evidence type="ECO:0000256" key="10">
    <source>
        <dbReference type="SAM" id="Phobius"/>
    </source>
</evidence>
<protein>
    <submittedName>
        <fullName evidence="11">Beta-mannosyltransferase 7</fullName>
    </submittedName>
</protein>
<evidence type="ECO:0000256" key="6">
    <source>
        <dbReference type="ARBA" id="ARBA00022968"/>
    </source>
</evidence>
<keyword evidence="8 10" id="KW-0472">Membrane</keyword>
<dbReference type="GO" id="GO:0000030">
    <property type="term" value="F:mannosyltransferase activity"/>
    <property type="evidence" value="ECO:0007669"/>
    <property type="project" value="InterPro"/>
</dbReference>
<dbReference type="STRING" id="5486.A0A367XX37"/>
<keyword evidence="4 11" id="KW-0808">Transferase</keyword>
<dbReference type="InterPro" id="IPR021988">
    <property type="entry name" value="BMT1"/>
</dbReference>
<feature type="transmembrane region" description="Helical" evidence="10">
    <location>
        <begin position="35"/>
        <end position="59"/>
    </location>
</feature>
<keyword evidence="12" id="KW-1185">Reference proteome</keyword>
<comment type="similarity">
    <text evidence="2">Belongs to the BMT family.</text>
</comment>
<keyword evidence="3 11" id="KW-0328">Glycosyltransferase</keyword>
<dbReference type="AlphaFoldDB" id="A0A367XX37"/>
<name>A0A367XX37_9ASCO</name>
<evidence type="ECO:0000256" key="9">
    <source>
        <dbReference type="ARBA" id="ARBA00023316"/>
    </source>
</evidence>
<dbReference type="OrthoDB" id="3631276at2759"/>
<evidence type="ECO:0000256" key="4">
    <source>
        <dbReference type="ARBA" id="ARBA00022679"/>
    </source>
</evidence>
<comment type="subcellular location">
    <subcellularLocation>
        <location evidence="1">Membrane</location>
        <topology evidence="1">Single-pass type II membrane protein</topology>
    </subcellularLocation>
</comment>
<keyword evidence="7 10" id="KW-1133">Transmembrane helix</keyword>
<comment type="caution">
    <text evidence="11">The sequence shown here is derived from an EMBL/GenBank/DDBJ whole genome shotgun (WGS) entry which is preliminary data.</text>
</comment>
<dbReference type="GO" id="GO:0016020">
    <property type="term" value="C:membrane"/>
    <property type="evidence" value="ECO:0007669"/>
    <property type="project" value="UniProtKB-SubCell"/>
</dbReference>
<proteinExistence type="inferred from homology"/>
<reference evidence="11 12" key="1">
    <citation type="submission" date="2018-06" db="EMBL/GenBank/DDBJ databases">
        <title>Whole genome sequencing of Candida tropicalis (genome annotated by CSBL at Korea University).</title>
        <authorList>
            <person name="Ahn J."/>
        </authorList>
    </citation>
    <scope>NUCLEOTIDE SEQUENCE [LARGE SCALE GENOMIC DNA]</scope>
    <source>
        <strain evidence="11 12">ATCC 20962</strain>
    </source>
</reference>
<evidence type="ECO:0000313" key="12">
    <source>
        <dbReference type="Proteomes" id="UP000253472"/>
    </source>
</evidence>
<evidence type="ECO:0000256" key="5">
    <source>
        <dbReference type="ARBA" id="ARBA00022692"/>
    </source>
</evidence>
<sequence length="667" mass="77395">MLERGYTAVLTLMERAIGHARRLYTRKKLSNNPHLNFQICVIVGCVLILTFVLSVTYYLDDLDRIEVRIQEGELGEPRTRIPDLLLKEYHERLSVINGYDRFTSFPISNKYLAESNTDYQRINLKTFGGVVDKSNGDAEQVTCNDLKFEDNVDVSKQQYIGFDLEVFLEKLHQIEPYSELIKKGRDHFNAMKMDDEEDELEGAEEVIEEDKLDEYKKWLRFGGSSVWLPEYNIHYMVSRVFYSPSGIPNRAFVSFLYIQIFDSDWNELPAGTALDLPFEDKMRAVQPRMHGLFQGWTTEKFLNFKKTSFPQILPIPFDYELEQFSNKYYFGPEDPRVVLRRNPLGFTEPIIVFNMKAMKLTKRVMHIYIPFSNDLKILKKRNERFAHIEKNWTPLMGLHDISLTKVKFVYSFEPLEVLECDVYSGNCDIIQKPEKDDYDYFGDLRGGTQLIELPLFSTDSLPPVLSSKFQLPQDRKVYIGWARTHLNECGCGDSMYRPNFIALIEDYDAVKNTYAYHISDISGYVDFNVEITPWFPDQVNELVSGMSGQCIGRSVLIPNSIAYWEVDSVVMNGRTYSRQDLKDMTELEGERESFLFNDPMGITLSSGDRDVRIVHVKGLLDYVLKLPSLYSEKRSSEDGDPFNVECARRASEEYCRIYAIDHDAAIL</sequence>
<dbReference type="Pfam" id="PF12141">
    <property type="entry name" value="BMT"/>
    <property type="match status" value="2"/>
</dbReference>
<evidence type="ECO:0000313" key="11">
    <source>
        <dbReference type="EMBL" id="RCK58144.1"/>
    </source>
</evidence>
<organism evidence="11 12">
    <name type="scientific">Candida viswanathii</name>
    <dbReference type="NCBI Taxonomy" id="5486"/>
    <lineage>
        <taxon>Eukaryota</taxon>
        <taxon>Fungi</taxon>
        <taxon>Dikarya</taxon>
        <taxon>Ascomycota</taxon>
        <taxon>Saccharomycotina</taxon>
        <taxon>Pichiomycetes</taxon>
        <taxon>Debaryomycetaceae</taxon>
        <taxon>Candida/Lodderomyces clade</taxon>
        <taxon>Candida</taxon>
    </lineage>
</organism>
<evidence type="ECO:0000256" key="7">
    <source>
        <dbReference type="ARBA" id="ARBA00022989"/>
    </source>
</evidence>
<keyword evidence="9" id="KW-0961">Cell wall biogenesis/degradation</keyword>
<dbReference type="Proteomes" id="UP000253472">
    <property type="component" value="Unassembled WGS sequence"/>
</dbReference>
<dbReference type="GO" id="GO:0071555">
    <property type="term" value="P:cell wall organization"/>
    <property type="evidence" value="ECO:0007669"/>
    <property type="project" value="UniProtKB-KW"/>
</dbReference>
<evidence type="ECO:0000256" key="2">
    <source>
        <dbReference type="ARBA" id="ARBA00009486"/>
    </source>
</evidence>